<sequence>MRYTSRSWNPSFCHHYTGPQAQGPQNDGHVKSLFIKTCHSKDRLVCLMRLRMHKRLCAP</sequence>
<gene>
    <name evidence="1" type="ORF">SCLCIDRAFT_1213195</name>
</gene>
<reference evidence="1 2" key="1">
    <citation type="submission" date="2014-04" db="EMBL/GenBank/DDBJ databases">
        <authorList>
            <consortium name="DOE Joint Genome Institute"/>
            <person name="Kuo A."/>
            <person name="Kohler A."/>
            <person name="Nagy L.G."/>
            <person name="Floudas D."/>
            <person name="Copeland A."/>
            <person name="Barry K.W."/>
            <person name="Cichocki N."/>
            <person name="Veneault-Fourrey C."/>
            <person name="LaButti K."/>
            <person name="Lindquist E.A."/>
            <person name="Lipzen A."/>
            <person name="Lundell T."/>
            <person name="Morin E."/>
            <person name="Murat C."/>
            <person name="Sun H."/>
            <person name="Tunlid A."/>
            <person name="Henrissat B."/>
            <person name="Grigoriev I.V."/>
            <person name="Hibbett D.S."/>
            <person name="Martin F."/>
            <person name="Nordberg H.P."/>
            <person name="Cantor M.N."/>
            <person name="Hua S.X."/>
        </authorList>
    </citation>
    <scope>NUCLEOTIDE SEQUENCE [LARGE SCALE GENOMIC DNA]</scope>
    <source>
        <strain evidence="1 2">Foug A</strain>
    </source>
</reference>
<dbReference type="AlphaFoldDB" id="A0A0C3AIG1"/>
<evidence type="ECO:0000313" key="1">
    <source>
        <dbReference type="EMBL" id="KIM64677.1"/>
    </source>
</evidence>
<accession>A0A0C3AIG1</accession>
<reference evidence="2" key="2">
    <citation type="submission" date="2015-01" db="EMBL/GenBank/DDBJ databases">
        <title>Evolutionary Origins and Diversification of the Mycorrhizal Mutualists.</title>
        <authorList>
            <consortium name="DOE Joint Genome Institute"/>
            <consortium name="Mycorrhizal Genomics Consortium"/>
            <person name="Kohler A."/>
            <person name="Kuo A."/>
            <person name="Nagy L.G."/>
            <person name="Floudas D."/>
            <person name="Copeland A."/>
            <person name="Barry K.W."/>
            <person name="Cichocki N."/>
            <person name="Veneault-Fourrey C."/>
            <person name="LaButti K."/>
            <person name="Lindquist E.A."/>
            <person name="Lipzen A."/>
            <person name="Lundell T."/>
            <person name="Morin E."/>
            <person name="Murat C."/>
            <person name="Riley R."/>
            <person name="Ohm R."/>
            <person name="Sun H."/>
            <person name="Tunlid A."/>
            <person name="Henrissat B."/>
            <person name="Grigoriev I.V."/>
            <person name="Hibbett D.S."/>
            <person name="Martin F."/>
        </authorList>
    </citation>
    <scope>NUCLEOTIDE SEQUENCE [LARGE SCALE GENOMIC DNA]</scope>
    <source>
        <strain evidence="2">Foug A</strain>
    </source>
</reference>
<evidence type="ECO:0000313" key="2">
    <source>
        <dbReference type="Proteomes" id="UP000053989"/>
    </source>
</evidence>
<protein>
    <submittedName>
        <fullName evidence="1">Uncharacterized protein</fullName>
    </submittedName>
</protein>
<proteinExistence type="predicted"/>
<dbReference type="Proteomes" id="UP000053989">
    <property type="component" value="Unassembled WGS sequence"/>
</dbReference>
<dbReference type="InParanoid" id="A0A0C3AIG1"/>
<dbReference type="EMBL" id="KN822027">
    <property type="protein sequence ID" value="KIM64677.1"/>
    <property type="molecule type" value="Genomic_DNA"/>
</dbReference>
<organism evidence="1 2">
    <name type="scientific">Scleroderma citrinum Foug A</name>
    <dbReference type="NCBI Taxonomy" id="1036808"/>
    <lineage>
        <taxon>Eukaryota</taxon>
        <taxon>Fungi</taxon>
        <taxon>Dikarya</taxon>
        <taxon>Basidiomycota</taxon>
        <taxon>Agaricomycotina</taxon>
        <taxon>Agaricomycetes</taxon>
        <taxon>Agaricomycetidae</taxon>
        <taxon>Boletales</taxon>
        <taxon>Sclerodermatineae</taxon>
        <taxon>Sclerodermataceae</taxon>
        <taxon>Scleroderma</taxon>
    </lineage>
</organism>
<keyword evidence="2" id="KW-1185">Reference proteome</keyword>
<dbReference type="HOGENOM" id="CLU_2962198_0_0_1"/>
<name>A0A0C3AIG1_9AGAM</name>